<dbReference type="Proteomes" id="UP001589707">
    <property type="component" value="Unassembled WGS sequence"/>
</dbReference>
<gene>
    <name evidence="1" type="ORF">ACFFN1_13945</name>
</gene>
<comment type="caution">
    <text evidence="1">The sequence shown here is derived from an EMBL/GenBank/DDBJ whole genome shotgun (WGS) entry which is preliminary data.</text>
</comment>
<keyword evidence="2" id="KW-1185">Reference proteome</keyword>
<protein>
    <submittedName>
        <fullName evidence="1">Uncharacterized protein</fullName>
    </submittedName>
</protein>
<accession>A0ABV5X4W9</accession>
<dbReference type="RefSeq" id="WP_376841442.1">
    <property type="nucleotide sequence ID" value="NZ_JBHMAU010000115.1"/>
</dbReference>
<sequence>MTSKIITKKAIRLFAVQSTRESAKLERRVVPATHVRSERVKRFVAQRRQRP</sequence>
<reference evidence="1 2" key="1">
    <citation type="submission" date="2024-09" db="EMBL/GenBank/DDBJ databases">
        <authorList>
            <person name="Sun Q."/>
            <person name="Mori K."/>
        </authorList>
    </citation>
    <scope>NUCLEOTIDE SEQUENCE [LARGE SCALE GENOMIC DNA]</scope>
    <source>
        <strain evidence="1 2">JCM 11683</strain>
    </source>
</reference>
<dbReference type="EMBL" id="JBHMAU010000115">
    <property type="protein sequence ID" value="MFB9777478.1"/>
    <property type="molecule type" value="Genomic_DNA"/>
</dbReference>
<name>A0ABV5X4W9_9MICO</name>
<organism evidence="1 2">
    <name type="scientific">Brevibacterium otitidis</name>
    <dbReference type="NCBI Taxonomy" id="53364"/>
    <lineage>
        <taxon>Bacteria</taxon>
        <taxon>Bacillati</taxon>
        <taxon>Actinomycetota</taxon>
        <taxon>Actinomycetes</taxon>
        <taxon>Micrococcales</taxon>
        <taxon>Brevibacteriaceae</taxon>
        <taxon>Brevibacterium</taxon>
    </lineage>
</organism>
<evidence type="ECO:0000313" key="2">
    <source>
        <dbReference type="Proteomes" id="UP001589707"/>
    </source>
</evidence>
<evidence type="ECO:0000313" key="1">
    <source>
        <dbReference type="EMBL" id="MFB9777478.1"/>
    </source>
</evidence>
<proteinExistence type="predicted"/>